<proteinExistence type="predicted"/>
<dbReference type="Proteomes" id="UP000033870">
    <property type="component" value="Unassembled WGS sequence"/>
</dbReference>
<evidence type="ECO:0000313" key="2">
    <source>
        <dbReference type="Proteomes" id="UP000033870"/>
    </source>
</evidence>
<gene>
    <name evidence="1" type="ORF">UY92_C0014G0099</name>
</gene>
<name>A0A0G2B8K2_9BACT</name>
<sequence>MNEELFIKKVLTLEEDVRYIKEVMVTKDELRGWMDPITGTLDYLVKITTKMDTELTFMNHRLKETWDKVEAHDRDIARIKPLVGLI</sequence>
<protein>
    <submittedName>
        <fullName evidence="1">Uncharacterized protein</fullName>
    </submittedName>
</protein>
<comment type="caution">
    <text evidence="1">The sequence shown here is derived from an EMBL/GenBank/DDBJ whole genome shotgun (WGS) entry which is preliminary data.</text>
</comment>
<evidence type="ECO:0000313" key="1">
    <source>
        <dbReference type="EMBL" id="KKW41774.1"/>
    </source>
</evidence>
<dbReference type="EMBL" id="LCRX01000014">
    <property type="protein sequence ID" value="KKW41774.1"/>
    <property type="molecule type" value="Genomic_DNA"/>
</dbReference>
<reference evidence="1 2" key="1">
    <citation type="journal article" date="2015" name="Nature">
        <title>rRNA introns, odd ribosomes, and small enigmatic genomes across a large radiation of phyla.</title>
        <authorList>
            <person name="Brown C.T."/>
            <person name="Hug L.A."/>
            <person name="Thomas B.C."/>
            <person name="Sharon I."/>
            <person name="Castelle C.J."/>
            <person name="Singh A."/>
            <person name="Wilkins M.J."/>
            <person name="Williams K.H."/>
            <person name="Banfield J.F."/>
        </authorList>
    </citation>
    <scope>NUCLEOTIDE SEQUENCE [LARGE SCALE GENOMIC DNA]</scope>
</reference>
<organism evidence="1 2">
    <name type="scientific">Candidatus Magasanikbacteria bacterium GW2011_GWA2_56_11</name>
    <dbReference type="NCBI Taxonomy" id="1619044"/>
    <lineage>
        <taxon>Bacteria</taxon>
        <taxon>Candidatus Magasanikiibacteriota</taxon>
    </lineage>
</organism>
<accession>A0A0G2B8K2</accession>
<dbReference type="AlphaFoldDB" id="A0A0G2B8K2"/>
<dbReference type="STRING" id="1619044.UY92_C0014G0099"/>